<dbReference type="CDD" id="cd03250">
    <property type="entry name" value="ABCC_MRP_domain1"/>
    <property type="match status" value="1"/>
</dbReference>
<name>A0AAW2ZS71_9EUKA</name>
<dbReference type="InterPro" id="IPR050173">
    <property type="entry name" value="ABC_transporter_C-like"/>
</dbReference>
<dbReference type="GO" id="GO:0016887">
    <property type="term" value="F:ATP hydrolysis activity"/>
    <property type="evidence" value="ECO:0007669"/>
    <property type="project" value="InterPro"/>
</dbReference>
<dbReference type="InterPro" id="IPR003439">
    <property type="entry name" value="ABC_transporter-like_ATP-bd"/>
</dbReference>
<feature type="domain" description="ABC transporter" evidence="10">
    <location>
        <begin position="1070"/>
        <end position="1304"/>
    </location>
</feature>
<dbReference type="GO" id="GO:0016020">
    <property type="term" value="C:membrane"/>
    <property type="evidence" value="ECO:0007669"/>
    <property type="project" value="UniProtKB-SubCell"/>
</dbReference>
<feature type="transmembrane region" description="Helical" evidence="9">
    <location>
        <begin position="348"/>
        <end position="366"/>
    </location>
</feature>
<keyword evidence="3 9" id="KW-0812">Transmembrane</keyword>
<feature type="domain" description="ABC transmembrane type-1" evidence="11">
    <location>
        <begin position="130"/>
        <end position="393"/>
    </location>
</feature>
<dbReference type="CDD" id="cd03244">
    <property type="entry name" value="ABCC_MRP_domain2"/>
    <property type="match status" value="1"/>
</dbReference>
<evidence type="ECO:0000313" key="12">
    <source>
        <dbReference type="EMBL" id="KAL0491571.1"/>
    </source>
</evidence>
<sequence length="1335" mass="150559">MRETEEHEVDEADTLELIEHDVIEAQKQDEYFTQGVEEGDQIATQEKHKKVIPEVTANFLSRITFWWFNPLVVQGYKKVLEMNDLYNLREEDRAKNVGKMFEHYWVEELKKKNPSLLLAIHRAFGTRCYLAGIIKVMYDVIQLVSPIFLRLLIQFVSDPTIDTYYGYAYVFGLTALNLVGLLMIHQFFLIVTRQGMNITTGLRHVIYSKSLRISSRAKQSMNTGDIINVMSIDSLKVGDILKLVTYLHLLWSGVFQIIVCLAFLFQLVGVSTLAGLGVVLISIPSQAVVARLVERSRRIMLKYSGERIKIINELLQGIRLIKFYAWENSFIQRAANARSLEMGQIKKTMIIQTINSCIMTLAPLFVSLGTFALFAGLGNPLDASIIFPALSYFSKLRLFLLFNPLIDLLQLPMTSFPSIVALVAESRVSTSRISNFLQADQTNDRETFDDLREPVVIKDASFSWGVAKPEATSTNDNINTNVVVDNLRNINFKAERASLTCIVGLVGAGKSTLLSAIIGEISQTSGTTRISTRSVAYCAQQPWIQNKSVKENITFGLPYNDNKYKIAIECCCLERDLEMLPAGDQTEIGEKGINLSGGQRQRISLARAVYCDADTYLFDDVLSAVDAHVGKTIFDECINGVLKDKTRILVTHQWQYLKYSDHVVVVKNGEISESGTFSHVTSGGEFSEMMKQFSVHHDQDDEMKSSKQESSAKEQLKKGQQGQLIVDEERTSGNVKWNIYSSYIRYAGGYFWVVLILVGFIFTQFMIMINSWWLAYWSQDSIRPDPGVLFYIGVYMVIGLGAAFIQFIREVLFSLVGLWASFNLHQTALKKVIYSPTRFFDTTPVGRIINRFSKDIESIDSSLIGALKNFLSCFTQVLGTCVLLCVVNPFFLIPLAPILFVYFMIQQYYRHSSRELKRLASIANSPLFSHFGETLSGVSTIRAYNEQIRFQKENCTRIDMSNKALYCQLISVRWLGVRLEFVGRFIIFFAAIFAVVGRSSLNAGIAGLILTYALQITGVFNWAVRSVTETESNMNAVERVLYYCDEIHQEAAPVVPNKRPSEDWPLRGDITFENVGLRYRSDLDPVLVNFSAQIFASEKIGVVGRTGAGKSTLMTALFRLVELDTGSITIDGIDTAQIGLYDLRSKLSIIPQDPVLFSGTVRFNLDPEQVYNDEQIWQALERAHMKNIVVKLPNGLEDLVTEYGENFSVGQRQLFCLARAILRHTRVLVLDEATASVDVETDALIQQTIRQEFADRTVLTIAHRLNTIIDCDRIMVLEKGELAEFDTPKALLNKHDSMFYGLVSQTGKANAKYLKKIANGEISYSSELNNSLNKS</sequence>
<evidence type="ECO:0000313" key="13">
    <source>
        <dbReference type="Proteomes" id="UP001431209"/>
    </source>
</evidence>
<feature type="transmembrane region" description="Helical" evidence="9">
    <location>
        <begin position="750"/>
        <end position="776"/>
    </location>
</feature>
<feature type="domain" description="ABC transmembrane type-1" evidence="11">
    <location>
        <begin position="754"/>
        <end position="1032"/>
    </location>
</feature>
<dbReference type="GO" id="GO:0005524">
    <property type="term" value="F:ATP binding"/>
    <property type="evidence" value="ECO:0007669"/>
    <property type="project" value="UniProtKB-KW"/>
</dbReference>
<dbReference type="Pfam" id="PF00005">
    <property type="entry name" value="ABC_tran"/>
    <property type="match status" value="2"/>
</dbReference>
<feature type="transmembrane region" description="Helical" evidence="9">
    <location>
        <begin position="136"/>
        <end position="156"/>
    </location>
</feature>
<feature type="transmembrane region" description="Helical" evidence="9">
    <location>
        <begin position="981"/>
        <end position="997"/>
    </location>
</feature>
<feature type="transmembrane region" description="Helical" evidence="9">
    <location>
        <begin position="243"/>
        <end position="267"/>
    </location>
</feature>
<evidence type="ECO:0000256" key="1">
    <source>
        <dbReference type="ARBA" id="ARBA00004141"/>
    </source>
</evidence>
<keyword evidence="4" id="KW-0547">Nucleotide-binding</keyword>
<evidence type="ECO:0000259" key="10">
    <source>
        <dbReference type="PROSITE" id="PS50893"/>
    </source>
</evidence>
<dbReference type="EMBL" id="JAOPGA020001818">
    <property type="protein sequence ID" value="KAL0491571.1"/>
    <property type="molecule type" value="Genomic_DNA"/>
</dbReference>
<organism evidence="12 13">
    <name type="scientific">Acrasis kona</name>
    <dbReference type="NCBI Taxonomy" id="1008807"/>
    <lineage>
        <taxon>Eukaryota</taxon>
        <taxon>Discoba</taxon>
        <taxon>Heterolobosea</taxon>
        <taxon>Tetramitia</taxon>
        <taxon>Eutetramitia</taxon>
        <taxon>Acrasidae</taxon>
        <taxon>Acrasis</taxon>
    </lineage>
</organism>
<evidence type="ECO:0000256" key="6">
    <source>
        <dbReference type="ARBA" id="ARBA00022989"/>
    </source>
</evidence>
<dbReference type="Proteomes" id="UP001431209">
    <property type="component" value="Unassembled WGS sequence"/>
</dbReference>
<keyword evidence="13" id="KW-1185">Reference proteome</keyword>
<dbReference type="InterPro" id="IPR011527">
    <property type="entry name" value="ABC1_TM_dom"/>
</dbReference>
<dbReference type="FunFam" id="1.20.1560.10:FF:000010">
    <property type="entry name" value="Multidrug resistance-associated ABC transporter"/>
    <property type="match status" value="1"/>
</dbReference>
<dbReference type="CDD" id="cd18579">
    <property type="entry name" value="ABC_6TM_ABCC_D1"/>
    <property type="match status" value="1"/>
</dbReference>
<feature type="transmembrane region" description="Helical" evidence="9">
    <location>
        <begin position="788"/>
        <end position="808"/>
    </location>
</feature>
<dbReference type="InterPro" id="IPR027417">
    <property type="entry name" value="P-loop_NTPase"/>
</dbReference>
<dbReference type="InterPro" id="IPR017871">
    <property type="entry name" value="ABC_transporter-like_CS"/>
</dbReference>
<protein>
    <submittedName>
        <fullName evidence="12">ATP-binding cassette, subfamily C</fullName>
    </submittedName>
</protein>
<dbReference type="PANTHER" id="PTHR24223">
    <property type="entry name" value="ATP-BINDING CASSETTE SUB-FAMILY C"/>
    <property type="match status" value="1"/>
</dbReference>
<dbReference type="Gene3D" id="3.40.50.300">
    <property type="entry name" value="P-loop containing nucleotide triphosphate hydrolases"/>
    <property type="match status" value="2"/>
</dbReference>
<dbReference type="PROSITE" id="PS00211">
    <property type="entry name" value="ABC_TRANSPORTER_1"/>
    <property type="match status" value="2"/>
</dbReference>
<evidence type="ECO:0000256" key="2">
    <source>
        <dbReference type="ARBA" id="ARBA00022448"/>
    </source>
</evidence>
<proteinExistence type="predicted"/>
<evidence type="ECO:0000256" key="4">
    <source>
        <dbReference type="ARBA" id="ARBA00022741"/>
    </source>
</evidence>
<dbReference type="Pfam" id="PF00664">
    <property type="entry name" value="ABC_membrane"/>
    <property type="match status" value="2"/>
</dbReference>
<evidence type="ECO:0000256" key="3">
    <source>
        <dbReference type="ARBA" id="ARBA00022692"/>
    </source>
</evidence>
<dbReference type="Gene3D" id="1.20.1560.10">
    <property type="entry name" value="ABC transporter type 1, transmembrane domain"/>
    <property type="match status" value="2"/>
</dbReference>
<dbReference type="SMART" id="SM00382">
    <property type="entry name" value="AAA"/>
    <property type="match status" value="2"/>
</dbReference>
<gene>
    <name evidence="12" type="ORF">AKO1_000021</name>
</gene>
<comment type="subcellular location">
    <subcellularLocation>
        <location evidence="1">Membrane</location>
        <topology evidence="1">Multi-pass membrane protein</topology>
    </subcellularLocation>
</comment>
<evidence type="ECO:0000256" key="9">
    <source>
        <dbReference type="SAM" id="Phobius"/>
    </source>
</evidence>
<comment type="caution">
    <text evidence="12">The sequence shown here is derived from an EMBL/GenBank/DDBJ whole genome shotgun (WGS) entry which is preliminary data.</text>
</comment>
<dbReference type="FunFam" id="1.20.1560.10:FF:000006">
    <property type="entry name" value="ATP-binding cassette, sub-family C (CFTR/MRP), member 9"/>
    <property type="match status" value="1"/>
</dbReference>
<feature type="compositionally biased region" description="Basic and acidic residues" evidence="8">
    <location>
        <begin position="701"/>
        <end position="717"/>
    </location>
</feature>
<dbReference type="SUPFAM" id="SSF90123">
    <property type="entry name" value="ABC transporter transmembrane region"/>
    <property type="match status" value="2"/>
</dbReference>
<feature type="domain" description="ABC transporter" evidence="10">
    <location>
        <begin position="472"/>
        <end position="693"/>
    </location>
</feature>
<keyword evidence="7 9" id="KW-0472">Membrane</keyword>
<dbReference type="FunFam" id="3.40.50.300:FF:000163">
    <property type="entry name" value="Multidrug resistance-associated protein member 4"/>
    <property type="match status" value="1"/>
</dbReference>
<dbReference type="CDD" id="cd18606">
    <property type="entry name" value="ABC_6TM_YOR1_D2_like"/>
    <property type="match status" value="1"/>
</dbReference>
<feature type="transmembrane region" description="Helical" evidence="9">
    <location>
        <begin position="168"/>
        <end position="191"/>
    </location>
</feature>
<feature type="transmembrane region" description="Helical" evidence="9">
    <location>
        <begin position="877"/>
        <end position="905"/>
    </location>
</feature>
<feature type="region of interest" description="Disordered" evidence="8">
    <location>
        <begin position="701"/>
        <end position="723"/>
    </location>
</feature>
<keyword evidence="6 9" id="KW-1133">Transmembrane helix</keyword>
<keyword evidence="2" id="KW-0813">Transport</keyword>
<accession>A0AAW2ZS71</accession>
<dbReference type="InterPro" id="IPR003593">
    <property type="entry name" value="AAA+_ATPase"/>
</dbReference>
<dbReference type="SUPFAM" id="SSF52540">
    <property type="entry name" value="P-loop containing nucleoside triphosphate hydrolases"/>
    <property type="match status" value="2"/>
</dbReference>
<dbReference type="InterPro" id="IPR044746">
    <property type="entry name" value="ABCC_6TM_D1"/>
</dbReference>
<evidence type="ECO:0000256" key="8">
    <source>
        <dbReference type="SAM" id="MobiDB-lite"/>
    </source>
</evidence>
<feature type="transmembrane region" description="Helical" evidence="9">
    <location>
        <begin position="273"/>
        <end position="293"/>
    </location>
</feature>
<dbReference type="InterPro" id="IPR036640">
    <property type="entry name" value="ABC1_TM_sf"/>
</dbReference>
<evidence type="ECO:0000259" key="11">
    <source>
        <dbReference type="PROSITE" id="PS50929"/>
    </source>
</evidence>
<feature type="transmembrane region" description="Helical" evidence="9">
    <location>
        <begin position="1003"/>
        <end position="1024"/>
    </location>
</feature>
<evidence type="ECO:0000256" key="7">
    <source>
        <dbReference type="ARBA" id="ARBA00023136"/>
    </source>
</evidence>
<dbReference type="PROSITE" id="PS50893">
    <property type="entry name" value="ABC_TRANSPORTER_2"/>
    <property type="match status" value="2"/>
</dbReference>
<reference evidence="12 13" key="1">
    <citation type="submission" date="2024-03" db="EMBL/GenBank/DDBJ databases">
        <title>The Acrasis kona genome and developmental transcriptomes reveal deep origins of eukaryotic multicellular pathways.</title>
        <authorList>
            <person name="Sheikh S."/>
            <person name="Fu C.-J."/>
            <person name="Brown M.W."/>
            <person name="Baldauf S.L."/>
        </authorList>
    </citation>
    <scope>NUCLEOTIDE SEQUENCE [LARGE SCALE GENOMIC DNA]</scope>
    <source>
        <strain evidence="12 13">ATCC MYA-3509</strain>
    </source>
</reference>
<dbReference type="FunFam" id="3.40.50.300:FF:000997">
    <property type="entry name" value="Multidrug resistance-associated protein 1"/>
    <property type="match status" value="1"/>
</dbReference>
<dbReference type="PROSITE" id="PS50929">
    <property type="entry name" value="ABC_TM1F"/>
    <property type="match status" value="2"/>
</dbReference>
<evidence type="ECO:0000256" key="5">
    <source>
        <dbReference type="ARBA" id="ARBA00022840"/>
    </source>
</evidence>
<dbReference type="GO" id="GO:0140359">
    <property type="term" value="F:ABC-type transporter activity"/>
    <property type="evidence" value="ECO:0007669"/>
    <property type="project" value="InterPro"/>
</dbReference>
<keyword evidence="5 12" id="KW-0067">ATP-binding</keyword>